<accession>A0A0J6WKL0</accession>
<dbReference type="AlphaFoldDB" id="A0A0J6WKL0"/>
<comment type="caution">
    <text evidence="2">The sequence shown here is derived from an EMBL/GenBank/DDBJ whole genome shotgun (WGS) entry which is preliminary data.</text>
</comment>
<sequence>MLLRTDKRTPDNELMQPGRQDSAPRAVQWDDALAGRFPNEKHEECRVIISNDRTTITCSDMHCTRCGRRAHSVGHRDCGPLE</sequence>
<evidence type="ECO:0000313" key="3">
    <source>
        <dbReference type="Proteomes" id="UP000036513"/>
    </source>
</evidence>
<protein>
    <submittedName>
        <fullName evidence="2">Uncharacterized protein</fullName>
    </submittedName>
</protein>
<dbReference type="PATRIC" id="fig|37916.4.peg.1025"/>
<dbReference type="Proteomes" id="UP000036513">
    <property type="component" value="Unassembled WGS sequence"/>
</dbReference>
<name>A0A0J6WKL0_9MYCO</name>
<proteinExistence type="predicted"/>
<reference evidence="2 3" key="1">
    <citation type="journal article" date="2015" name="Genome Biol. Evol.">
        <title>Characterization of Three Mycobacterium spp. with Potential Use in Bioremediation by Genome Sequencing and Comparative Genomics.</title>
        <authorList>
            <person name="Das S."/>
            <person name="Pettersson B.M."/>
            <person name="Behra P.R."/>
            <person name="Ramesh M."/>
            <person name="Dasgupta S."/>
            <person name="Bhattacharya A."/>
            <person name="Kirsebom L.A."/>
        </authorList>
    </citation>
    <scope>NUCLEOTIDE SEQUENCE [LARGE SCALE GENOMIC DNA]</scope>
    <source>
        <strain evidence="2 3">DSM 43826</strain>
    </source>
</reference>
<dbReference type="EMBL" id="JYNL01000009">
    <property type="protein sequence ID" value="KMO82523.1"/>
    <property type="molecule type" value="Genomic_DNA"/>
</dbReference>
<organism evidence="2 3">
    <name type="scientific">Mycolicibacterium chlorophenolicum</name>
    <dbReference type="NCBI Taxonomy" id="37916"/>
    <lineage>
        <taxon>Bacteria</taxon>
        <taxon>Bacillati</taxon>
        <taxon>Actinomycetota</taxon>
        <taxon>Actinomycetes</taxon>
        <taxon>Mycobacteriales</taxon>
        <taxon>Mycobacteriaceae</taxon>
        <taxon>Mycolicibacterium</taxon>
    </lineage>
</organism>
<keyword evidence="3" id="KW-1185">Reference proteome</keyword>
<dbReference type="STRING" id="37916.MCHLDSM_01146"/>
<evidence type="ECO:0000256" key="1">
    <source>
        <dbReference type="SAM" id="MobiDB-lite"/>
    </source>
</evidence>
<feature type="compositionally biased region" description="Basic and acidic residues" evidence="1">
    <location>
        <begin position="1"/>
        <end position="11"/>
    </location>
</feature>
<evidence type="ECO:0000313" key="2">
    <source>
        <dbReference type="EMBL" id="KMO82523.1"/>
    </source>
</evidence>
<feature type="region of interest" description="Disordered" evidence="1">
    <location>
        <begin position="1"/>
        <end position="26"/>
    </location>
</feature>
<gene>
    <name evidence="2" type="ORF">MCHLDSM_01146</name>
</gene>